<dbReference type="InterPro" id="IPR053197">
    <property type="entry name" value="F-box_SCFL_complex_component"/>
</dbReference>
<protein>
    <recommendedName>
        <fullName evidence="1">F-box domain-containing protein</fullName>
    </recommendedName>
</protein>
<evidence type="ECO:0000259" key="1">
    <source>
        <dbReference type="PROSITE" id="PS50181"/>
    </source>
</evidence>
<dbReference type="Proteomes" id="UP001141552">
    <property type="component" value="Unassembled WGS sequence"/>
</dbReference>
<keyword evidence="3" id="KW-1185">Reference proteome</keyword>
<dbReference type="Gene3D" id="1.20.1280.50">
    <property type="match status" value="1"/>
</dbReference>
<dbReference type="AlphaFoldDB" id="A0A9Q0GK58"/>
<dbReference type="SUPFAM" id="SSF81383">
    <property type="entry name" value="F-box domain"/>
    <property type="match status" value="1"/>
</dbReference>
<accession>A0A9Q0GK58</accession>
<proteinExistence type="predicted"/>
<dbReference type="PROSITE" id="PS50181">
    <property type="entry name" value="FBOX"/>
    <property type="match status" value="1"/>
</dbReference>
<name>A0A9Q0GK58_9ROSI</name>
<dbReference type="PANTHER" id="PTHR34223:SF51">
    <property type="entry name" value="OS06G0556300 PROTEIN"/>
    <property type="match status" value="1"/>
</dbReference>
<reference evidence="2" key="2">
    <citation type="journal article" date="2023" name="Plants (Basel)">
        <title>Annotation of the Turnera subulata (Passifloraceae) Draft Genome Reveals the S-Locus Evolved after the Divergence of Turneroideae from Passifloroideae in a Stepwise Manner.</title>
        <authorList>
            <person name="Henning P.M."/>
            <person name="Roalson E.H."/>
            <person name="Mir W."/>
            <person name="McCubbin A.G."/>
            <person name="Shore J.S."/>
        </authorList>
    </citation>
    <scope>NUCLEOTIDE SEQUENCE</scope>
    <source>
        <strain evidence="2">F60SS</strain>
    </source>
</reference>
<organism evidence="2 3">
    <name type="scientific">Turnera subulata</name>
    <dbReference type="NCBI Taxonomy" id="218843"/>
    <lineage>
        <taxon>Eukaryota</taxon>
        <taxon>Viridiplantae</taxon>
        <taxon>Streptophyta</taxon>
        <taxon>Embryophyta</taxon>
        <taxon>Tracheophyta</taxon>
        <taxon>Spermatophyta</taxon>
        <taxon>Magnoliopsida</taxon>
        <taxon>eudicotyledons</taxon>
        <taxon>Gunneridae</taxon>
        <taxon>Pentapetalae</taxon>
        <taxon>rosids</taxon>
        <taxon>fabids</taxon>
        <taxon>Malpighiales</taxon>
        <taxon>Passifloraceae</taxon>
        <taxon>Turnera</taxon>
    </lineage>
</organism>
<feature type="domain" description="F-box" evidence="1">
    <location>
        <begin position="16"/>
        <end position="53"/>
    </location>
</feature>
<dbReference type="EMBL" id="JAKUCV010000092">
    <property type="protein sequence ID" value="KAJ4851291.1"/>
    <property type="molecule type" value="Genomic_DNA"/>
</dbReference>
<dbReference type="InterPro" id="IPR001810">
    <property type="entry name" value="F-box_dom"/>
</dbReference>
<dbReference type="InterPro" id="IPR036047">
    <property type="entry name" value="F-box-like_dom_sf"/>
</dbReference>
<dbReference type="Pfam" id="PF00646">
    <property type="entry name" value="F-box"/>
    <property type="match status" value="1"/>
</dbReference>
<evidence type="ECO:0000313" key="3">
    <source>
        <dbReference type="Proteomes" id="UP001141552"/>
    </source>
</evidence>
<comment type="caution">
    <text evidence="2">The sequence shown here is derived from an EMBL/GenBank/DDBJ whole genome shotgun (WGS) entry which is preliminary data.</text>
</comment>
<dbReference type="OrthoDB" id="811707at2759"/>
<gene>
    <name evidence="2" type="ORF">Tsubulata_040825</name>
</gene>
<sequence>MEKKKGKKVKVEQGSVDRLSELPEEILLRILSLLDEGETLLRTSLLSRQWKNLWRFFVRNLSFGGPEESGGEECFHKTVSTTLEQLRHVPKIGKFEFTYHCRRPESTIHPYLMSSVLRFALSRHVDHLVFNLIDHRKWYTGLPHSPFTGCSSLKSLLLGGCTTLPSQAEVHALEECTFEESKVFYEGRRVESLFKLLQGLGNAESVTLSPTSIQAVLRFPENLENQPSPFSRLKHLVVSASSHEGKASGYLEIPDKVMNYLEVAPMCH</sequence>
<dbReference type="PANTHER" id="PTHR34223">
    <property type="entry name" value="OS11G0201299 PROTEIN"/>
    <property type="match status" value="1"/>
</dbReference>
<evidence type="ECO:0000313" key="2">
    <source>
        <dbReference type="EMBL" id="KAJ4851291.1"/>
    </source>
</evidence>
<reference evidence="2" key="1">
    <citation type="submission" date="2022-02" db="EMBL/GenBank/DDBJ databases">
        <authorList>
            <person name="Henning P.M."/>
            <person name="McCubbin A.G."/>
            <person name="Shore J.S."/>
        </authorList>
    </citation>
    <scope>NUCLEOTIDE SEQUENCE</scope>
    <source>
        <strain evidence="2">F60SS</strain>
        <tissue evidence="2">Leaves</tissue>
    </source>
</reference>